<reference evidence="5" key="1">
    <citation type="journal article" date="2017" name="Proc. Natl. Acad. Sci. U.S.A.">
        <title>Simulation of Deepwater Horizon oil plume reveals substrate specialization within a complex community of hydrocarbon degraders.</title>
        <authorList>
            <person name="Hu P."/>
            <person name="Dubinsky E.A."/>
            <person name="Probst A.J."/>
            <person name="Wang J."/>
            <person name="Sieber C.M.K."/>
            <person name="Tom L.M."/>
            <person name="Gardinali P."/>
            <person name="Banfield J.F."/>
            <person name="Atlas R.M."/>
            <person name="Andersen G.L."/>
        </authorList>
    </citation>
    <scope>NUCLEOTIDE SEQUENCE [LARGE SCALE GENOMIC DNA]</scope>
</reference>
<sequence length="288" mass="31915">MKENRKNSSVLSSLLSALILLFSVSFSAINHASDQSVLPKDSRVPGGIAVIALDVKDKALEVTFNGKKVWQLTDSNNKRWAIIGIPLKQQPGNVHYQINGKQHTFAIKDKVYKEQHLTVKRKHSNPPEDQIKRIQKESRLSQKAFTTFSNINQDKSYQSFLLPTQGPISSPFGLKRFFNEQARRPHSGIDIAAPRGSNIIAPADGKIVLTGDFFFNGNSIFIDHGQGLITMYCHMDQLDSKEGDKVKAGDIIGKVGSTGRATGPHLHWTVSLNNSRIEPLLLLTPPNN</sequence>
<evidence type="ECO:0008006" key="6">
    <source>
        <dbReference type="Google" id="ProtNLM"/>
    </source>
</evidence>
<evidence type="ECO:0000259" key="3">
    <source>
        <dbReference type="Pfam" id="PF18421"/>
    </source>
</evidence>
<dbReference type="InterPro" id="IPR016047">
    <property type="entry name" value="M23ase_b-sheet_dom"/>
</dbReference>
<dbReference type="PANTHER" id="PTHR21666">
    <property type="entry name" value="PEPTIDASE-RELATED"/>
    <property type="match status" value="1"/>
</dbReference>
<dbReference type="Gene3D" id="2.70.70.10">
    <property type="entry name" value="Glucose Permease (Domain IIA)"/>
    <property type="match status" value="1"/>
</dbReference>
<dbReference type="FunFam" id="2.70.70.10:FF:000019">
    <property type="entry name" value="M23 family peptidase"/>
    <property type="match status" value="1"/>
</dbReference>
<gene>
    <name evidence="4" type="ORF">A9R00_00325</name>
</gene>
<feature type="domain" description="M23ase beta-sheet core" evidence="2">
    <location>
        <begin position="185"/>
        <end position="279"/>
    </location>
</feature>
<dbReference type="Gene3D" id="2.60.40.1590">
    <property type="entry name" value="Peptidoglycan hydrolase domains"/>
    <property type="match status" value="1"/>
</dbReference>
<proteinExistence type="predicted"/>
<dbReference type="Pfam" id="PF01551">
    <property type="entry name" value="Peptidase_M23"/>
    <property type="match status" value="1"/>
</dbReference>
<dbReference type="InterPro" id="IPR011055">
    <property type="entry name" value="Dup_hybrid_motif"/>
</dbReference>
<dbReference type="PANTHER" id="PTHR21666:SF285">
    <property type="entry name" value="M23 FAMILY METALLOPEPTIDASE"/>
    <property type="match status" value="1"/>
</dbReference>
<organism evidence="4 5">
    <name type="scientific">Oleispira antarctica</name>
    <dbReference type="NCBI Taxonomy" id="188908"/>
    <lineage>
        <taxon>Bacteria</taxon>
        <taxon>Pseudomonadati</taxon>
        <taxon>Pseudomonadota</taxon>
        <taxon>Gammaproteobacteria</taxon>
        <taxon>Oceanospirillales</taxon>
        <taxon>Oceanospirillaceae</taxon>
        <taxon>Oleispira</taxon>
    </lineage>
</organism>
<evidence type="ECO:0000259" key="2">
    <source>
        <dbReference type="Pfam" id="PF01551"/>
    </source>
</evidence>
<feature type="signal peptide" evidence="1">
    <location>
        <begin position="1"/>
        <end position="32"/>
    </location>
</feature>
<dbReference type="InterPro" id="IPR050570">
    <property type="entry name" value="Cell_wall_metabolism_enzyme"/>
</dbReference>
<accession>A0A1Y5HW85</accession>
<dbReference type="SUPFAM" id="SSF51261">
    <property type="entry name" value="Duplicated hybrid motif"/>
    <property type="match status" value="1"/>
</dbReference>
<evidence type="ECO:0000313" key="5">
    <source>
        <dbReference type="Proteomes" id="UP000227088"/>
    </source>
</evidence>
<comment type="caution">
    <text evidence="4">The sequence shown here is derived from an EMBL/GenBank/DDBJ whole genome shotgun (WGS) entry which is preliminary data.</text>
</comment>
<feature type="domain" description="Peptidase family M23 N-terminal" evidence="3">
    <location>
        <begin position="44"/>
        <end position="110"/>
    </location>
</feature>
<feature type="chain" id="PRO_5012848118" description="Peptidase M23 domain-containing protein" evidence="1">
    <location>
        <begin position="33"/>
        <end position="288"/>
    </location>
</feature>
<keyword evidence="1" id="KW-0732">Signal</keyword>
<dbReference type="InterPro" id="IPR040487">
    <property type="entry name" value="Peptidase_M23_N"/>
</dbReference>
<evidence type="ECO:0000256" key="1">
    <source>
        <dbReference type="SAM" id="SignalP"/>
    </source>
</evidence>
<dbReference type="Proteomes" id="UP000227088">
    <property type="component" value="Unassembled WGS sequence"/>
</dbReference>
<dbReference type="GO" id="GO:0004222">
    <property type="term" value="F:metalloendopeptidase activity"/>
    <property type="evidence" value="ECO:0007669"/>
    <property type="project" value="TreeGrafter"/>
</dbReference>
<dbReference type="CDD" id="cd12797">
    <property type="entry name" value="M23_peptidase"/>
    <property type="match status" value="1"/>
</dbReference>
<evidence type="ECO:0000313" key="4">
    <source>
        <dbReference type="EMBL" id="OUS41558.1"/>
    </source>
</evidence>
<dbReference type="AlphaFoldDB" id="A0A1Y5HW85"/>
<name>A0A1Y5HW85_OLEAN</name>
<dbReference type="EMBL" id="MABE01000018">
    <property type="protein sequence ID" value="OUS41558.1"/>
    <property type="molecule type" value="Genomic_DNA"/>
</dbReference>
<protein>
    <recommendedName>
        <fullName evidence="6">Peptidase M23 domain-containing protein</fullName>
    </recommendedName>
</protein>
<dbReference type="Pfam" id="PF18421">
    <property type="entry name" value="Peptidase_M23_N"/>
    <property type="match status" value="1"/>
</dbReference>